<evidence type="ECO:0000256" key="4">
    <source>
        <dbReference type="PROSITE-ProRule" id="PRU00335"/>
    </source>
</evidence>
<proteinExistence type="predicted"/>
<keyword evidence="3" id="KW-0804">Transcription</keyword>
<dbReference type="InterPro" id="IPR036271">
    <property type="entry name" value="Tet_transcr_reg_TetR-rel_C_sf"/>
</dbReference>
<gene>
    <name evidence="6" type="ORF">ACFPCY_09130</name>
</gene>
<dbReference type="SUPFAM" id="SSF46689">
    <property type="entry name" value="Homeodomain-like"/>
    <property type="match status" value="1"/>
</dbReference>
<comment type="caution">
    <text evidence="6">The sequence shown here is derived from an EMBL/GenBank/DDBJ whole genome shotgun (WGS) entry which is preliminary data.</text>
</comment>
<dbReference type="Gene3D" id="1.10.10.60">
    <property type="entry name" value="Homeodomain-like"/>
    <property type="match status" value="1"/>
</dbReference>
<keyword evidence="1" id="KW-0805">Transcription regulation</keyword>
<reference evidence="7" key="1">
    <citation type="journal article" date="2019" name="Int. J. Syst. Evol. Microbiol.">
        <title>The Global Catalogue of Microorganisms (GCM) 10K type strain sequencing project: providing services to taxonomists for standard genome sequencing and annotation.</title>
        <authorList>
            <consortium name="The Broad Institute Genomics Platform"/>
            <consortium name="The Broad Institute Genome Sequencing Center for Infectious Disease"/>
            <person name="Wu L."/>
            <person name="Ma J."/>
        </authorList>
    </citation>
    <scope>NUCLEOTIDE SEQUENCE [LARGE SCALE GENOMIC DNA]</scope>
    <source>
        <strain evidence="7">KLKA75</strain>
    </source>
</reference>
<dbReference type="Proteomes" id="UP001595872">
    <property type="component" value="Unassembled WGS sequence"/>
</dbReference>
<feature type="domain" description="HTH tetR-type" evidence="5">
    <location>
        <begin position="6"/>
        <end position="66"/>
    </location>
</feature>
<keyword evidence="7" id="KW-1185">Reference proteome</keyword>
<dbReference type="PANTHER" id="PTHR47506:SF1">
    <property type="entry name" value="HTH-TYPE TRANSCRIPTIONAL REGULATOR YJDC"/>
    <property type="match status" value="1"/>
</dbReference>
<evidence type="ECO:0000256" key="3">
    <source>
        <dbReference type="ARBA" id="ARBA00023163"/>
    </source>
</evidence>
<evidence type="ECO:0000259" key="5">
    <source>
        <dbReference type="PROSITE" id="PS50977"/>
    </source>
</evidence>
<dbReference type="InterPro" id="IPR009057">
    <property type="entry name" value="Homeodomain-like_sf"/>
</dbReference>
<dbReference type="InterPro" id="IPR001647">
    <property type="entry name" value="HTH_TetR"/>
</dbReference>
<feature type="DNA-binding region" description="H-T-H motif" evidence="4">
    <location>
        <begin position="29"/>
        <end position="48"/>
    </location>
</feature>
<dbReference type="EMBL" id="JBHSIT010000002">
    <property type="protein sequence ID" value="MFC4907481.1"/>
    <property type="molecule type" value="Genomic_DNA"/>
</dbReference>
<dbReference type="SUPFAM" id="SSF48498">
    <property type="entry name" value="Tetracyclin repressor-like, C-terminal domain"/>
    <property type="match status" value="1"/>
</dbReference>
<dbReference type="RefSeq" id="WP_378253276.1">
    <property type="nucleotide sequence ID" value="NZ_JBHSIT010000002.1"/>
</dbReference>
<sequence>MPDVKHFDPERVLDQVVELFWRRGAASTGIGEVVATTGLSRSSLYATFGGKHELYLAALRRYVERRSGPVLDALAGDDRGLPAIAAFFDRLIRARCDGPYARWGCMVSNAHAGLPAVHNPDREDGDEGKNGQDAGVRRVLEQHHARLRKAMAAALEAARSRSQLRPGVDVEGTADALALLAYGVNLRSRAGAPAADLRATVTAALAALSAPDPGVKER</sequence>
<dbReference type="Gene3D" id="1.10.357.10">
    <property type="entry name" value="Tetracycline Repressor, domain 2"/>
    <property type="match status" value="1"/>
</dbReference>
<dbReference type="Pfam" id="PF00440">
    <property type="entry name" value="TetR_N"/>
    <property type="match status" value="1"/>
</dbReference>
<keyword evidence="2 4" id="KW-0238">DNA-binding</keyword>
<evidence type="ECO:0000256" key="2">
    <source>
        <dbReference type="ARBA" id="ARBA00023125"/>
    </source>
</evidence>
<evidence type="ECO:0000313" key="7">
    <source>
        <dbReference type="Proteomes" id="UP001595872"/>
    </source>
</evidence>
<evidence type="ECO:0000256" key="1">
    <source>
        <dbReference type="ARBA" id="ARBA00023015"/>
    </source>
</evidence>
<dbReference type="PROSITE" id="PS50977">
    <property type="entry name" value="HTH_TETR_2"/>
    <property type="match status" value="1"/>
</dbReference>
<accession>A0ABV9TVE2</accession>
<name>A0ABV9TVE2_9ACTN</name>
<evidence type="ECO:0000313" key="6">
    <source>
        <dbReference type="EMBL" id="MFC4907481.1"/>
    </source>
</evidence>
<dbReference type="PANTHER" id="PTHR47506">
    <property type="entry name" value="TRANSCRIPTIONAL REGULATORY PROTEIN"/>
    <property type="match status" value="1"/>
</dbReference>
<organism evidence="6 7">
    <name type="scientific">Actinomadura gamaensis</name>
    <dbReference type="NCBI Taxonomy" id="1763541"/>
    <lineage>
        <taxon>Bacteria</taxon>
        <taxon>Bacillati</taxon>
        <taxon>Actinomycetota</taxon>
        <taxon>Actinomycetes</taxon>
        <taxon>Streptosporangiales</taxon>
        <taxon>Thermomonosporaceae</taxon>
        <taxon>Actinomadura</taxon>
    </lineage>
</organism>
<protein>
    <submittedName>
        <fullName evidence="6">TetR/AcrR family transcriptional regulator</fullName>
    </submittedName>
</protein>